<evidence type="ECO:0000313" key="4">
    <source>
        <dbReference type="EMBL" id="RMW48965.1"/>
    </source>
</evidence>
<dbReference type="Proteomes" id="UP000276249">
    <property type="component" value="Unassembled WGS sequence"/>
</dbReference>
<evidence type="ECO:0000259" key="1">
    <source>
        <dbReference type="PROSITE" id="PS50943"/>
    </source>
</evidence>
<evidence type="ECO:0000313" key="6">
    <source>
        <dbReference type="Proteomes" id="UP000276249"/>
    </source>
</evidence>
<organism evidence="2 7">
    <name type="scientific">Lactiplantibacillus pentosus</name>
    <name type="common">Lactobacillus pentosus</name>
    <dbReference type="NCBI Taxonomy" id="1589"/>
    <lineage>
        <taxon>Bacteria</taxon>
        <taxon>Bacillati</taxon>
        <taxon>Bacillota</taxon>
        <taxon>Bacilli</taxon>
        <taxon>Lactobacillales</taxon>
        <taxon>Lactobacillaceae</taxon>
        <taxon>Lactiplantibacillus</taxon>
    </lineage>
</organism>
<feature type="domain" description="HTH cro/C1-type" evidence="1">
    <location>
        <begin position="7"/>
        <end position="60"/>
    </location>
</feature>
<reference evidence="4 6" key="2">
    <citation type="submission" date="2018-10" db="EMBL/GenBank/DDBJ databases">
        <title>Genome sequences of five Lactobacillus pentosus strains isolated from brines of traditionally fermented spanish-style green table olives and differences between them.</title>
        <authorList>
            <person name="Jimenez Diaz R."/>
        </authorList>
    </citation>
    <scope>NUCLEOTIDE SEQUENCE [LARGE SCALE GENOMIC DNA]</scope>
    <source>
        <strain evidence="4 6">IG10</strain>
    </source>
</reference>
<reference evidence="3 5" key="1">
    <citation type="submission" date="2018-03" db="EMBL/GenBank/DDBJ databases">
        <title>Draft Genome Sequences of six Lactobacillus pentosus Strains Isolated from Brines of Traditionally Fermented Spanish-Style Green Table Olives.</title>
        <authorList>
            <person name="Calero-Delgado B."/>
            <person name="Martin-Platero A.M."/>
            <person name="Perez-Pulido A.J."/>
            <person name="Benitez-Cabello A."/>
            <person name="Casimiro-Soriguer C.S."/>
            <person name="Martinez-Bueno M."/>
            <person name="Arroyo-Lopez F.N."/>
            <person name="Rodriguez-Gomez F."/>
            <person name="Bautista-Gallego J."/>
            <person name="Garrido-Fernandez A."/>
            <person name="Jimenez-Diaz R."/>
        </authorList>
    </citation>
    <scope>NUCLEOTIDE SEQUENCE [LARGE SCALE GENOMIC DNA]</scope>
    <source>
        <strain evidence="3 5">IG2</strain>
    </source>
</reference>
<proteinExistence type="predicted"/>
<gene>
    <name evidence="3" type="ORF">C6Y08_07045</name>
    <name evidence="4" type="ORF">D6U18_06660</name>
    <name evidence="2" type="ORF">RI555_14470</name>
</gene>
<dbReference type="InterPro" id="IPR053163">
    <property type="entry name" value="HTH-type_regulator_Rgg"/>
</dbReference>
<dbReference type="Proteomes" id="UP000238378">
    <property type="component" value="Unassembled WGS sequence"/>
</dbReference>
<dbReference type="CDD" id="cd00093">
    <property type="entry name" value="HTH_XRE"/>
    <property type="match status" value="1"/>
</dbReference>
<evidence type="ECO:0000313" key="5">
    <source>
        <dbReference type="Proteomes" id="UP000238378"/>
    </source>
</evidence>
<accession>A0A2K9I453</accession>
<dbReference type="InterPro" id="IPR010982">
    <property type="entry name" value="Lambda_DNA-bd_dom_sf"/>
</dbReference>
<dbReference type="NCBIfam" id="TIGR01716">
    <property type="entry name" value="RGG_Cterm"/>
    <property type="match status" value="1"/>
</dbReference>
<comment type="caution">
    <text evidence="2">The sequence shown here is derived from an EMBL/GenBank/DDBJ whole genome shotgun (WGS) entry which is preliminary data.</text>
</comment>
<evidence type="ECO:0000313" key="7">
    <source>
        <dbReference type="Proteomes" id="UP001263852"/>
    </source>
</evidence>
<dbReference type="Pfam" id="PF01381">
    <property type="entry name" value="HTH_3"/>
    <property type="match status" value="1"/>
</dbReference>
<dbReference type="Gene3D" id="1.25.40.400">
    <property type="match status" value="1"/>
</dbReference>
<protein>
    <submittedName>
        <fullName evidence="2">Helix-turn-helix domain-containing protein</fullName>
    </submittedName>
    <submittedName>
        <fullName evidence="4">Rgg/GadR/MutR family transcriptional regulator</fullName>
    </submittedName>
</protein>
<dbReference type="InterPro" id="IPR010057">
    <property type="entry name" value="Transcription_activator_Rgg_C"/>
</dbReference>
<evidence type="ECO:0000313" key="3">
    <source>
        <dbReference type="EMBL" id="PRO95015.1"/>
    </source>
</evidence>
<dbReference type="SMART" id="SM00530">
    <property type="entry name" value="HTH_XRE"/>
    <property type="match status" value="1"/>
</dbReference>
<dbReference type="Pfam" id="PF21259">
    <property type="entry name" value="Rgg_C"/>
    <property type="match status" value="1"/>
</dbReference>
<dbReference type="InterPro" id="IPR001387">
    <property type="entry name" value="Cro/C1-type_HTH"/>
</dbReference>
<dbReference type="EMBL" id="PVOB01000099">
    <property type="protein sequence ID" value="PRO95015.1"/>
    <property type="molecule type" value="Genomic_DNA"/>
</dbReference>
<dbReference type="RefSeq" id="WP_101874087.1">
    <property type="nucleotide sequence ID" value="NZ_BOUG01000003.1"/>
</dbReference>
<dbReference type="AlphaFoldDB" id="A0A2K9I453"/>
<dbReference type="EMBL" id="RDCJ01000069">
    <property type="protein sequence ID" value="RMW48965.1"/>
    <property type="molecule type" value="Genomic_DNA"/>
</dbReference>
<dbReference type="PROSITE" id="PS50943">
    <property type="entry name" value="HTH_CROC1"/>
    <property type="match status" value="1"/>
</dbReference>
<dbReference type="Proteomes" id="UP001263852">
    <property type="component" value="Unassembled WGS sequence"/>
</dbReference>
<evidence type="ECO:0000313" key="2">
    <source>
        <dbReference type="EMBL" id="MDT7040148.1"/>
    </source>
</evidence>
<reference evidence="2" key="3">
    <citation type="submission" date="2023-08" db="EMBL/GenBank/DDBJ databases">
        <authorList>
            <person name="Page C.A."/>
            <person name="Perez-Diaz I.M."/>
        </authorList>
    </citation>
    <scope>NUCLEOTIDE SEQUENCE</scope>
    <source>
        <strain evidence="2">1.8.9</strain>
    </source>
</reference>
<dbReference type="SUPFAM" id="SSF47413">
    <property type="entry name" value="lambda repressor-like DNA-binding domains"/>
    <property type="match status" value="1"/>
</dbReference>
<dbReference type="PANTHER" id="PTHR37038">
    <property type="entry name" value="TRANSCRIPTIONAL REGULATOR-RELATED"/>
    <property type="match status" value="1"/>
</dbReference>
<keyword evidence="5" id="KW-1185">Reference proteome</keyword>
<dbReference type="KEGG" id="lpg:BB562_14570"/>
<name>A0A2K9I453_LACPE</name>
<dbReference type="GO" id="GO:0003677">
    <property type="term" value="F:DNA binding"/>
    <property type="evidence" value="ECO:0007669"/>
    <property type="project" value="InterPro"/>
</dbReference>
<sequence>MTHGQLIRRLRKERGLTQAQLAEGISSRTTLSTLENNKTDVNINTLFSYLDRLNVSIQEYLFYFNDSSNTEKELATKYFYDNIVKKRDIEIEQRILDYQSKYKDSKDFYYCCLSIELKLFLNKKKDKTVFDVREDTEIIKKYLERVTQWGHFEMSIFANCLYIFTSEYIRATFTILLKRTKILSKIDTYQNDISIFLNNCIVLALERKNYQNARFYIQQLYQISEKTPRKAYDRMMCAYYLALLKQIKGANANVDSTISHFKELGFSEHAEMLENLRDRLLSSGKQSIA</sequence>
<dbReference type="PANTHER" id="PTHR37038:SF12">
    <property type="entry name" value="TRANSCRIPTIONAL REGULATOR"/>
    <property type="match status" value="1"/>
</dbReference>
<dbReference type="EMBL" id="JAVLAO010000001">
    <property type="protein sequence ID" value="MDT7040148.1"/>
    <property type="molecule type" value="Genomic_DNA"/>
</dbReference>
<dbReference type="Gene3D" id="1.10.260.40">
    <property type="entry name" value="lambda repressor-like DNA-binding domains"/>
    <property type="match status" value="1"/>
</dbReference>